<dbReference type="InterPro" id="IPR027417">
    <property type="entry name" value="P-loop_NTPase"/>
</dbReference>
<dbReference type="InterPro" id="IPR003439">
    <property type="entry name" value="ABC_transporter-like_ATP-bd"/>
</dbReference>
<evidence type="ECO:0000313" key="7">
    <source>
        <dbReference type="EMBL" id="UTC24743.1"/>
    </source>
</evidence>
<dbReference type="SUPFAM" id="SSF90123">
    <property type="entry name" value="ABC transporter transmembrane region"/>
    <property type="match status" value="1"/>
</dbReference>
<dbReference type="PROSITE" id="PS50929">
    <property type="entry name" value="ABC_TM1F"/>
    <property type="match status" value="1"/>
</dbReference>
<reference evidence="7 8" key="1">
    <citation type="journal article" date="2022" name="Nat. Microbiol.">
        <title>The microbiome of a bacterivorous marine choanoflagellate contains a resource-demanding obligate bacterial associate.</title>
        <authorList>
            <person name="Needham D.M."/>
            <person name="Poirier C."/>
            <person name="Bachy C."/>
            <person name="George E.E."/>
            <person name="Wilken S."/>
            <person name="Yung C.C.M."/>
            <person name="Limardo A.J."/>
            <person name="Morando M."/>
            <person name="Sudek L."/>
            <person name="Malmstrom R.R."/>
            <person name="Keeling P.J."/>
            <person name="Santoro A.E."/>
            <person name="Worden A.Z."/>
        </authorList>
    </citation>
    <scope>NUCLEOTIDE SEQUENCE [LARGE SCALE GENOMIC DNA]</scope>
    <source>
        <strain evidence="7 8">Comchoano-1</strain>
    </source>
</reference>
<feature type="domain" description="ABC transmembrane type-1" evidence="6">
    <location>
        <begin position="82"/>
        <end position="261"/>
    </location>
</feature>
<comment type="subcellular location">
    <subcellularLocation>
        <location evidence="1">Cell membrane</location>
        <topology evidence="1">Multi-pass membrane protein</topology>
    </subcellularLocation>
</comment>
<proteinExistence type="predicted"/>
<evidence type="ECO:0000313" key="8">
    <source>
        <dbReference type="Proteomes" id="UP001055955"/>
    </source>
</evidence>
<dbReference type="Pfam" id="PF00005">
    <property type="entry name" value="ABC_tran"/>
    <property type="match status" value="1"/>
</dbReference>
<protein>
    <recommendedName>
        <fullName evidence="6">ABC transmembrane type-1 domain-containing protein</fullName>
    </recommendedName>
</protein>
<name>A0ABY5DLA0_9GAMM</name>
<dbReference type="EMBL" id="CP092900">
    <property type="protein sequence ID" value="UTC24743.1"/>
    <property type="molecule type" value="Genomic_DNA"/>
</dbReference>
<evidence type="ECO:0000259" key="6">
    <source>
        <dbReference type="PROSITE" id="PS50929"/>
    </source>
</evidence>
<accession>A0ABY5DLA0</accession>
<gene>
    <name evidence="7" type="ORF">MMH89_01050</name>
</gene>
<feature type="transmembrane region" description="Helical" evidence="5">
    <location>
        <begin position="306"/>
        <end position="331"/>
    </location>
</feature>
<evidence type="ECO:0000256" key="4">
    <source>
        <dbReference type="ARBA" id="ARBA00023136"/>
    </source>
</evidence>
<feature type="transmembrane region" description="Helical" evidence="5">
    <location>
        <begin position="182"/>
        <end position="203"/>
    </location>
</feature>
<dbReference type="RefSeq" id="WP_258568532.1">
    <property type="nucleotide sequence ID" value="NZ_CP092900.1"/>
</dbReference>
<feature type="transmembrane region" description="Helical" evidence="5">
    <location>
        <begin position="115"/>
        <end position="136"/>
    </location>
</feature>
<feature type="transmembrane region" description="Helical" evidence="5">
    <location>
        <begin position="209"/>
        <end position="229"/>
    </location>
</feature>
<keyword evidence="8" id="KW-1185">Reference proteome</keyword>
<dbReference type="InterPro" id="IPR011527">
    <property type="entry name" value="ABC1_TM_dom"/>
</dbReference>
<keyword evidence="4 5" id="KW-0472">Membrane</keyword>
<keyword evidence="3 5" id="KW-1133">Transmembrane helix</keyword>
<keyword evidence="2 5" id="KW-0812">Transmembrane</keyword>
<dbReference type="Gene3D" id="1.20.1560.10">
    <property type="entry name" value="ABC transporter type 1, transmembrane domain"/>
    <property type="match status" value="1"/>
</dbReference>
<sequence>MDEAAVGCSQTIDLGTFSPYKENNIKQNMSKRGVMSSFFSLLYLISRGSHKESDPSTGRVFSFTNSMQGIFAQIFLAGSGRGLVKFLLFVTQAYILPRAVDALRVANLALFSQWIIYASAAYLGSLLVQFLIFNAFDKLRNKFSSRIKIRMFQNLLRDNNILHADFSPEDWMESVKERLHQTLTHIPVIIGMIVATIGSMVLASTALNLSTFVFSLFICVLTSFVGRWVKVKFEKHYSQYVERYDNTMTHSARNIQNAAVVNLSHQAMLNSTVRTEVNKTSQLSLTATFYNRIKIFASGILSHFTYILYTCYFAGCLYFGYLTLPTVLILLPLCKSLSESMGEAVGIIPLTLHTLKVANKLYNSWQLVSKGYDVLPDYESVKLTRNQLRILFSALCLLSPLMLLISLKAMIVFLMGSCVLVVFEVRSKTNLLSMILCKRPSVASKPSGVQVSVVDVSDAKKVEGVFENEKGAKTDFEIHTGQAHFVSGENGSGKSSIFSKVIPCKLPRMGQNIKFGKGKSWVVAAADLQLLSLDFKSDGTILERLAQRYSVKRDQAFDNYVIEGLSSCGFSRLDLDKSYTDFSDGERQVLAICGLVATLKLYPNKASYVCCDEMTGKIDSAKRPSVLQYLGESLTAWQGTSAVIDHNVKESDVKAHFQQQIRLSVKR</sequence>
<dbReference type="InterPro" id="IPR036640">
    <property type="entry name" value="ABC1_TM_sf"/>
</dbReference>
<evidence type="ECO:0000256" key="1">
    <source>
        <dbReference type="ARBA" id="ARBA00004651"/>
    </source>
</evidence>
<feature type="transmembrane region" description="Helical" evidence="5">
    <location>
        <begin position="70"/>
        <end position="95"/>
    </location>
</feature>
<evidence type="ECO:0000256" key="5">
    <source>
        <dbReference type="SAM" id="Phobius"/>
    </source>
</evidence>
<dbReference type="Gene3D" id="3.40.50.300">
    <property type="entry name" value="P-loop containing nucleotide triphosphate hydrolases"/>
    <property type="match status" value="1"/>
</dbReference>
<evidence type="ECO:0000256" key="2">
    <source>
        <dbReference type="ARBA" id="ARBA00022692"/>
    </source>
</evidence>
<organism evidence="7 8">
    <name type="scientific">Candidatus Comchoanobacter bicostacola</name>
    <dbReference type="NCBI Taxonomy" id="2919598"/>
    <lineage>
        <taxon>Bacteria</taxon>
        <taxon>Pseudomonadati</taxon>
        <taxon>Pseudomonadota</taxon>
        <taxon>Gammaproteobacteria</taxon>
        <taxon>Candidatus Comchoanobacterales</taxon>
        <taxon>Candidatus Comchoanobacteraceae</taxon>
        <taxon>Candidatus Comchoanobacter</taxon>
    </lineage>
</organism>
<feature type="transmembrane region" description="Helical" evidence="5">
    <location>
        <begin position="390"/>
        <end position="423"/>
    </location>
</feature>
<dbReference type="Proteomes" id="UP001055955">
    <property type="component" value="Chromosome"/>
</dbReference>
<evidence type="ECO:0000256" key="3">
    <source>
        <dbReference type="ARBA" id="ARBA00022989"/>
    </source>
</evidence>
<dbReference type="SUPFAM" id="SSF52540">
    <property type="entry name" value="P-loop containing nucleoside triphosphate hydrolases"/>
    <property type="match status" value="1"/>
</dbReference>